<gene>
    <name evidence="3" type="ORF">CAEBREN_15678</name>
</gene>
<proteinExistence type="predicted"/>
<dbReference type="InParanoid" id="G0NFU4"/>
<dbReference type="OrthoDB" id="5807598at2759"/>
<sequence>MDSEYVVTLTGDLIPRVPRPPPVVPPEVQREEVEEQANTSETFHTPPEFPDIPENPEPVQSLPTQSPSTSSIPPAANAAEEWEIIESMRISSEEVADTTITEQIIREATRVPDGNVRYRRSPLEHRGFPTNFHGRGRRCDNDEEEVPVEGWDKLGDQLTELANFLKEEDQKKENETDPVALYYQKLDDVNTFKIFDTKCDGFKILRTERSEEEQLEIDQSNYEILKFVYSRHTEVVGVVQQMDWDQMETDLWKSIDRFIREYNCSSFRTGALSVAIGFEKVTPQLTYRIIEENTGVKTILLRPVLIDGVAVLAATHTYDESFKVFSRNDSEMPIYQEVLNLPVKAIFDVIMNFLIRGHKTVVHLPKYYEDYITPGGISKVDDIFAFQRLIDLDYIKFSEVPERRRWFNELCMKVDHIGAVFVSSIEYRRRDLKITYNKASERIITPCFLNTDDRLMIVQPTIRYREKPTDKRFTMIQEKTVLQFPDGADERGPLAEQLYLEKQIESICQLCQLYPMKFLHEVSIKQLLALVVRAESNIEMPKMDLDTYWSLRDKFDPRPIL</sequence>
<accession>G0NFU4</accession>
<dbReference type="InterPro" id="IPR028079">
    <property type="entry name" value="RNase_Zc3h12a_2"/>
</dbReference>
<feature type="region of interest" description="Disordered" evidence="1">
    <location>
        <begin position="1"/>
        <end position="75"/>
    </location>
</feature>
<feature type="domain" description="Zc3h12a-like Ribonuclease NYN" evidence="2">
    <location>
        <begin position="335"/>
        <end position="456"/>
    </location>
</feature>
<feature type="compositionally biased region" description="Pro residues" evidence="1">
    <location>
        <begin position="47"/>
        <end position="56"/>
    </location>
</feature>
<dbReference type="EMBL" id="GL379877">
    <property type="protein sequence ID" value="EGT59755.1"/>
    <property type="molecule type" value="Genomic_DNA"/>
</dbReference>
<protein>
    <recommendedName>
        <fullName evidence="2">Zc3h12a-like Ribonuclease NYN domain-containing protein</fullName>
    </recommendedName>
</protein>
<evidence type="ECO:0000259" key="2">
    <source>
        <dbReference type="Pfam" id="PF14626"/>
    </source>
</evidence>
<dbReference type="STRING" id="135651.G0NFU4"/>
<feature type="compositionally biased region" description="Low complexity" evidence="1">
    <location>
        <begin position="58"/>
        <end position="75"/>
    </location>
</feature>
<dbReference type="Proteomes" id="UP000008068">
    <property type="component" value="Unassembled WGS sequence"/>
</dbReference>
<dbReference type="HOGENOM" id="CLU_035545_0_0_1"/>
<name>G0NFU4_CAEBE</name>
<dbReference type="OMA" id="FDVIMNF"/>
<organism evidence="4">
    <name type="scientific">Caenorhabditis brenneri</name>
    <name type="common">Nematode worm</name>
    <dbReference type="NCBI Taxonomy" id="135651"/>
    <lineage>
        <taxon>Eukaryota</taxon>
        <taxon>Metazoa</taxon>
        <taxon>Ecdysozoa</taxon>
        <taxon>Nematoda</taxon>
        <taxon>Chromadorea</taxon>
        <taxon>Rhabditida</taxon>
        <taxon>Rhabditina</taxon>
        <taxon>Rhabditomorpha</taxon>
        <taxon>Rhabditoidea</taxon>
        <taxon>Rhabditidae</taxon>
        <taxon>Peloderinae</taxon>
        <taxon>Caenorhabditis</taxon>
    </lineage>
</organism>
<dbReference type="eggNOG" id="ENOG502TFYU">
    <property type="taxonomic scope" value="Eukaryota"/>
</dbReference>
<reference evidence="4" key="1">
    <citation type="submission" date="2011-07" db="EMBL/GenBank/DDBJ databases">
        <authorList>
            <consortium name="Caenorhabditis brenneri Sequencing and Analysis Consortium"/>
            <person name="Wilson R.K."/>
        </authorList>
    </citation>
    <scope>NUCLEOTIDE SEQUENCE [LARGE SCALE GENOMIC DNA]</scope>
    <source>
        <strain evidence="4">PB2801</strain>
    </source>
</reference>
<evidence type="ECO:0000256" key="1">
    <source>
        <dbReference type="SAM" id="MobiDB-lite"/>
    </source>
</evidence>
<dbReference type="Pfam" id="PF14626">
    <property type="entry name" value="RNase_Zc3h12a_2"/>
    <property type="match status" value="1"/>
</dbReference>
<dbReference type="FunCoup" id="G0NFU4">
    <property type="interactions" value="2056"/>
</dbReference>
<evidence type="ECO:0000313" key="3">
    <source>
        <dbReference type="EMBL" id="EGT59755.1"/>
    </source>
</evidence>
<dbReference type="AlphaFoldDB" id="G0NFU4"/>
<evidence type="ECO:0000313" key="4">
    <source>
        <dbReference type="Proteomes" id="UP000008068"/>
    </source>
</evidence>
<keyword evidence="4" id="KW-1185">Reference proteome</keyword>